<name>A0A9P9J251_9PLEO</name>
<comment type="caution">
    <text evidence="2">The sequence shown here is derived from an EMBL/GenBank/DDBJ whole genome shotgun (WGS) entry which is preliminary data.</text>
</comment>
<organism evidence="2 3">
    <name type="scientific">Dendryphion nanum</name>
    <dbReference type="NCBI Taxonomy" id="256645"/>
    <lineage>
        <taxon>Eukaryota</taxon>
        <taxon>Fungi</taxon>
        <taxon>Dikarya</taxon>
        <taxon>Ascomycota</taxon>
        <taxon>Pezizomycotina</taxon>
        <taxon>Dothideomycetes</taxon>
        <taxon>Pleosporomycetidae</taxon>
        <taxon>Pleosporales</taxon>
        <taxon>Torulaceae</taxon>
        <taxon>Dendryphion</taxon>
    </lineage>
</organism>
<feature type="compositionally biased region" description="Basic and acidic residues" evidence="1">
    <location>
        <begin position="150"/>
        <end position="179"/>
    </location>
</feature>
<proteinExistence type="predicted"/>
<feature type="compositionally biased region" description="Basic and acidic residues" evidence="1">
    <location>
        <begin position="120"/>
        <end position="141"/>
    </location>
</feature>
<evidence type="ECO:0000313" key="3">
    <source>
        <dbReference type="Proteomes" id="UP000700596"/>
    </source>
</evidence>
<evidence type="ECO:0000256" key="1">
    <source>
        <dbReference type="SAM" id="MobiDB-lite"/>
    </source>
</evidence>
<protein>
    <submittedName>
        <fullName evidence="2">Uncharacterized protein</fullName>
    </submittedName>
</protein>
<keyword evidence="3" id="KW-1185">Reference proteome</keyword>
<reference evidence="2" key="1">
    <citation type="journal article" date="2021" name="Nat. Commun.">
        <title>Genetic determinants of endophytism in the Arabidopsis root mycobiome.</title>
        <authorList>
            <person name="Mesny F."/>
            <person name="Miyauchi S."/>
            <person name="Thiergart T."/>
            <person name="Pickel B."/>
            <person name="Atanasova L."/>
            <person name="Karlsson M."/>
            <person name="Huettel B."/>
            <person name="Barry K.W."/>
            <person name="Haridas S."/>
            <person name="Chen C."/>
            <person name="Bauer D."/>
            <person name="Andreopoulos W."/>
            <person name="Pangilinan J."/>
            <person name="LaButti K."/>
            <person name="Riley R."/>
            <person name="Lipzen A."/>
            <person name="Clum A."/>
            <person name="Drula E."/>
            <person name="Henrissat B."/>
            <person name="Kohler A."/>
            <person name="Grigoriev I.V."/>
            <person name="Martin F.M."/>
            <person name="Hacquard S."/>
        </authorList>
    </citation>
    <scope>NUCLEOTIDE SEQUENCE</scope>
    <source>
        <strain evidence="2">MPI-CAGE-CH-0243</strain>
    </source>
</reference>
<feature type="region of interest" description="Disordered" evidence="1">
    <location>
        <begin position="57"/>
        <end position="179"/>
    </location>
</feature>
<dbReference type="EMBL" id="JAGMWT010000001">
    <property type="protein sequence ID" value="KAH7138619.1"/>
    <property type="molecule type" value="Genomic_DNA"/>
</dbReference>
<gene>
    <name evidence="2" type="ORF">B0J11DRAFT_574581</name>
</gene>
<dbReference type="OrthoDB" id="5150738at2759"/>
<dbReference type="Proteomes" id="UP000700596">
    <property type="component" value="Unassembled WGS sequence"/>
</dbReference>
<accession>A0A9P9J251</accession>
<sequence>MTPCKDCPPGTKADADNEKCLYDETGCEEGKVPDKRKKCRKCRKGQIADPLGKTCVDQNKQNGKCPQGKILDPRQGSQDARTEKPVCIDDDDSKCEAPQKAATRPKKTQDGPDVKPQCGVDEKSDHRCDDTRTYDHKEAKGGKISHSCRSTKDTDDRKKEKYDKRVKEVKGDIDKKDKRDQKRRGRMGFCFTLLAAFEAWNMADIQKMSGDEFDGMINMWPDQPNLPDPDKDIADYMVRIYKEPVSYVIIPDIAQAGGGLGAAIRALIGVIKGALSGAKNLGPSAIKAIRTGNRPASAGAKNAAKQSSTVGRIVKDQRFLECLAATAGIAATAALPEVPQKNVPDMAIGITHISIDWNRVDDGSIKAVPEQYLDRTLTVALGLDTDETKYVRQWTTFPHEFRGLHWRLKYETCMATKDYSTGWSNRDEDFDNSVTDIEVWGGCCSFYDGQLCEPGSFMFSAQDREDGQLDGPHNDAISSMWCTFEPNCKGAPGV</sequence>
<evidence type="ECO:0000313" key="2">
    <source>
        <dbReference type="EMBL" id="KAH7138619.1"/>
    </source>
</evidence>
<dbReference type="AlphaFoldDB" id="A0A9P9J251"/>